<reference evidence="1 2" key="1">
    <citation type="submission" date="2014-04" db="EMBL/GenBank/DDBJ databases">
        <title>Evolutionary Origins and Diversification of the Mycorrhizal Mutualists.</title>
        <authorList>
            <consortium name="DOE Joint Genome Institute"/>
            <consortium name="Mycorrhizal Genomics Consortium"/>
            <person name="Kohler A."/>
            <person name="Kuo A."/>
            <person name="Nagy L.G."/>
            <person name="Floudas D."/>
            <person name="Copeland A."/>
            <person name="Barry K.W."/>
            <person name="Cichocki N."/>
            <person name="Veneault-Fourrey C."/>
            <person name="LaButti K."/>
            <person name="Lindquist E.A."/>
            <person name="Lipzen A."/>
            <person name="Lundell T."/>
            <person name="Morin E."/>
            <person name="Murat C."/>
            <person name="Riley R."/>
            <person name="Ohm R."/>
            <person name="Sun H."/>
            <person name="Tunlid A."/>
            <person name="Henrissat B."/>
            <person name="Grigoriev I.V."/>
            <person name="Hibbett D.S."/>
            <person name="Martin F."/>
        </authorList>
    </citation>
    <scope>NUCLEOTIDE SEQUENCE [LARGE SCALE GENOMIC DNA]</scope>
    <source>
        <strain evidence="1 2">Koide BX008</strain>
    </source>
</reference>
<dbReference type="Proteomes" id="UP000054549">
    <property type="component" value="Unassembled WGS sequence"/>
</dbReference>
<protein>
    <submittedName>
        <fullName evidence="1">Uncharacterized protein</fullName>
    </submittedName>
</protein>
<name>A0A0C2TDE9_AMAMK</name>
<dbReference type="InParanoid" id="A0A0C2TDE9"/>
<feature type="non-terminal residue" evidence="1">
    <location>
        <position position="164"/>
    </location>
</feature>
<accession>A0A0C2TDE9</accession>
<proteinExistence type="predicted"/>
<evidence type="ECO:0000313" key="1">
    <source>
        <dbReference type="EMBL" id="KIL64854.1"/>
    </source>
</evidence>
<dbReference type="EMBL" id="KN818246">
    <property type="protein sequence ID" value="KIL64854.1"/>
    <property type="molecule type" value="Genomic_DNA"/>
</dbReference>
<organism evidence="1 2">
    <name type="scientific">Amanita muscaria (strain Koide BX008)</name>
    <dbReference type="NCBI Taxonomy" id="946122"/>
    <lineage>
        <taxon>Eukaryota</taxon>
        <taxon>Fungi</taxon>
        <taxon>Dikarya</taxon>
        <taxon>Basidiomycota</taxon>
        <taxon>Agaricomycotina</taxon>
        <taxon>Agaricomycetes</taxon>
        <taxon>Agaricomycetidae</taxon>
        <taxon>Agaricales</taxon>
        <taxon>Pluteineae</taxon>
        <taxon>Amanitaceae</taxon>
        <taxon>Amanita</taxon>
    </lineage>
</organism>
<dbReference type="AlphaFoldDB" id="A0A0C2TDE9"/>
<sequence length="164" mass="18018">KDMECAVCKRGVRLTTSDSKLDGGQTCTICSGHLPHLLVVDKCRILSFEPALQKNNNQKSSSQLNSRHDFIASSVFRKTLGRGIENTPWDITPPRIRNWLQQPVERFNILQCSIPKARLSPYVEVKDATIAGAILVKLKPGLVGLAKRNGVLCLAREGGSEALP</sequence>
<keyword evidence="2" id="KW-1185">Reference proteome</keyword>
<dbReference type="STRING" id="946122.A0A0C2TDE9"/>
<gene>
    <name evidence="1" type="ORF">M378DRAFT_162702</name>
</gene>
<dbReference type="HOGENOM" id="CLU_1622862_0_0_1"/>
<feature type="non-terminal residue" evidence="1">
    <location>
        <position position="1"/>
    </location>
</feature>
<evidence type="ECO:0000313" key="2">
    <source>
        <dbReference type="Proteomes" id="UP000054549"/>
    </source>
</evidence>